<evidence type="ECO:0000313" key="1">
    <source>
        <dbReference type="EMBL" id="KAF6716674.1"/>
    </source>
</evidence>
<dbReference type="EMBL" id="WKFB01000943">
    <property type="protein sequence ID" value="KAF6716674.1"/>
    <property type="molecule type" value="Genomic_DNA"/>
</dbReference>
<protein>
    <submittedName>
        <fullName evidence="1">Uncharacterized protein</fullName>
    </submittedName>
</protein>
<organism evidence="1 2">
    <name type="scientific">Oryzias melastigma</name>
    <name type="common">Marine medaka</name>
    <dbReference type="NCBI Taxonomy" id="30732"/>
    <lineage>
        <taxon>Eukaryota</taxon>
        <taxon>Metazoa</taxon>
        <taxon>Chordata</taxon>
        <taxon>Craniata</taxon>
        <taxon>Vertebrata</taxon>
        <taxon>Euteleostomi</taxon>
        <taxon>Actinopterygii</taxon>
        <taxon>Neopterygii</taxon>
        <taxon>Teleostei</taxon>
        <taxon>Neoteleostei</taxon>
        <taxon>Acanthomorphata</taxon>
        <taxon>Ovalentaria</taxon>
        <taxon>Atherinomorphae</taxon>
        <taxon>Beloniformes</taxon>
        <taxon>Adrianichthyidae</taxon>
        <taxon>Oryziinae</taxon>
        <taxon>Oryzias</taxon>
    </lineage>
</organism>
<sequence>MAVGSQSARRRAREWLRELSVTRTSCLQAEAPERLSYCVERFDGGTLPRVDHCAANPRTLARSPARSLHPARLECLAETRTRT</sequence>
<dbReference type="Proteomes" id="UP000646548">
    <property type="component" value="Unassembled WGS sequence"/>
</dbReference>
<accession>A0A834BSS4</accession>
<reference evidence="1" key="1">
    <citation type="journal article" name="BMC Genomics">
        <title>Long-read sequencing and de novo genome assembly of marine medaka (Oryzias melastigma).</title>
        <authorList>
            <person name="Liang P."/>
            <person name="Saqib H.S.A."/>
            <person name="Ni X."/>
            <person name="Shen Y."/>
        </authorList>
    </citation>
    <scope>NUCLEOTIDE SEQUENCE</scope>
    <source>
        <strain evidence="1">Bigg-433</strain>
    </source>
</reference>
<name>A0A834BSS4_ORYME</name>
<gene>
    <name evidence="1" type="ORF">FQA47_011525</name>
</gene>
<comment type="caution">
    <text evidence="1">The sequence shown here is derived from an EMBL/GenBank/DDBJ whole genome shotgun (WGS) entry which is preliminary data.</text>
</comment>
<proteinExistence type="predicted"/>
<dbReference type="AlphaFoldDB" id="A0A834BSS4"/>
<evidence type="ECO:0000313" key="2">
    <source>
        <dbReference type="Proteomes" id="UP000646548"/>
    </source>
</evidence>